<feature type="non-terminal residue" evidence="1">
    <location>
        <position position="92"/>
    </location>
</feature>
<dbReference type="Gene3D" id="1.10.274.50">
    <property type="match status" value="1"/>
</dbReference>
<gene>
    <name evidence="1" type="ORF">QWY29_20335</name>
</gene>
<reference evidence="1" key="1">
    <citation type="submission" date="2023-06" db="EMBL/GenBank/DDBJ databases">
        <title>Draft genome sequence of Nocardioides sp. SOB72.</title>
        <authorList>
            <person name="Zhang G."/>
        </authorList>
    </citation>
    <scope>NUCLEOTIDE SEQUENCE</scope>
    <source>
        <strain evidence="1">SOB72</strain>
    </source>
</reference>
<evidence type="ECO:0000313" key="2">
    <source>
        <dbReference type="Proteomes" id="UP001168537"/>
    </source>
</evidence>
<protein>
    <submittedName>
        <fullName evidence="1">Uncharacterized protein</fullName>
    </submittedName>
</protein>
<dbReference type="EMBL" id="JAUHJR010000163">
    <property type="protein sequence ID" value="MDN4163717.1"/>
    <property type="molecule type" value="Genomic_DNA"/>
</dbReference>
<comment type="caution">
    <text evidence="1">The sequence shown here is derived from an EMBL/GenBank/DDBJ whole genome shotgun (WGS) entry which is preliminary data.</text>
</comment>
<organism evidence="1 2">
    <name type="scientific">Nocardioides abyssi</name>
    <dbReference type="NCBI Taxonomy" id="3058370"/>
    <lineage>
        <taxon>Bacteria</taxon>
        <taxon>Bacillati</taxon>
        <taxon>Actinomycetota</taxon>
        <taxon>Actinomycetes</taxon>
        <taxon>Propionibacteriales</taxon>
        <taxon>Nocardioidaceae</taxon>
        <taxon>Nocardioides</taxon>
    </lineage>
</organism>
<name>A0ABT8EZV4_9ACTN</name>
<dbReference type="Proteomes" id="UP001168537">
    <property type="component" value="Unassembled WGS sequence"/>
</dbReference>
<sequence>FAGNRKDSSNFRQIIYKIYDFSQATDNPQRWLLENFLQGANTYKDFSAIPEQEVKDFLNTLQETALALRDVTDLEDYKQVTAKGTPTAAYQR</sequence>
<keyword evidence="2" id="KW-1185">Reference proteome</keyword>
<feature type="non-terminal residue" evidence="1">
    <location>
        <position position="1"/>
    </location>
</feature>
<accession>A0ABT8EZV4</accession>
<evidence type="ECO:0000313" key="1">
    <source>
        <dbReference type="EMBL" id="MDN4163717.1"/>
    </source>
</evidence>
<proteinExistence type="predicted"/>